<protein>
    <submittedName>
        <fullName evidence="2">OLC1v1024109C1</fullName>
    </submittedName>
</protein>
<evidence type="ECO:0000313" key="2">
    <source>
        <dbReference type="EMBL" id="CAI9089522.1"/>
    </source>
</evidence>
<feature type="compositionally biased region" description="Low complexity" evidence="1">
    <location>
        <begin position="215"/>
        <end position="228"/>
    </location>
</feature>
<feature type="region of interest" description="Disordered" evidence="1">
    <location>
        <begin position="206"/>
        <end position="259"/>
    </location>
</feature>
<feature type="compositionally biased region" description="Basic residues" evidence="1">
    <location>
        <begin position="249"/>
        <end position="259"/>
    </location>
</feature>
<evidence type="ECO:0000256" key="1">
    <source>
        <dbReference type="SAM" id="MobiDB-lite"/>
    </source>
</evidence>
<dbReference type="Proteomes" id="UP001161247">
    <property type="component" value="Chromosome 1"/>
</dbReference>
<sequence>MRTCLEAAAAAEKRQLSIAATSSGEKPPSPGDIENLRESMVEPSPSRPTSAQLNSVSSASFVQSTPADPVLLILKEDMLKSITVETQSTPSHKEGISSSNISTNSSPKKLNPVAPEFTYSHQSKIPLLQVLLSISAPHQFLSKDDTERQPPYPSIKNQNGVGTGLIHLNGFHNPLTTPGGPLPEENVFNHLAVVEQVPGGPRIAAADGHVPQPPSLALAAPLAVQAGENPPPPEANAGGVRAPDGNGSFRRRPCRSSTP</sequence>
<feature type="compositionally biased region" description="Polar residues" evidence="1">
    <location>
        <begin position="47"/>
        <end position="62"/>
    </location>
</feature>
<organism evidence="2 3">
    <name type="scientific">Oldenlandia corymbosa var. corymbosa</name>
    <dbReference type="NCBI Taxonomy" id="529605"/>
    <lineage>
        <taxon>Eukaryota</taxon>
        <taxon>Viridiplantae</taxon>
        <taxon>Streptophyta</taxon>
        <taxon>Embryophyta</taxon>
        <taxon>Tracheophyta</taxon>
        <taxon>Spermatophyta</taxon>
        <taxon>Magnoliopsida</taxon>
        <taxon>eudicotyledons</taxon>
        <taxon>Gunneridae</taxon>
        <taxon>Pentapetalae</taxon>
        <taxon>asterids</taxon>
        <taxon>lamiids</taxon>
        <taxon>Gentianales</taxon>
        <taxon>Rubiaceae</taxon>
        <taxon>Rubioideae</taxon>
        <taxon>Spermacoceae</taxon>
        <taxon>Hedyotis-Oldenlandia complex</taxon>
        <taxon>Oldenlandia</taxon>
    </lineage>
</organism>
<dbReference type="AlphaFoldDB" id="A0AAV1C512"/>
<gene>
    <name evidence="2" type="ORF">OLC1_LOCUS1855</name>
</gene>
<proteinExistence type="predicted"/>
<name>A0AAV1C512_OLDCO</name>
<dbReference type="EMBL" id="OX459118">
    <property type="protein sequence ID" value="CAI9089522.1"/>
    <property type="molecule type" value="Genomic_DNA"/>
</dbReference>
<feature type="region of interest" description="Disordered" evidence="1">
    <location>
        <begin position="85"/>
        <end position="109"/>
    </location>
</feature>
<feature type="compositionally biased region" description="Low complexity" evidence="1">
    <location>
        <begin position="96"/>
        <end position="106"/>
    </location>
</feature>
<reference evidence="2" key="1">
    <citation type="submission" date="2023-03" db="EMBL/GenBank/DDBJ databases">
        <authorList>
            <person name="Julca I."/>
        </authorList>
    </citation>
    <scope>NUCLEOTIDE SEQUENCE</scope>
</reference>
<evidence type="ECO:0000313" key="3">
    <source>
        <dbReference type="Proteomes" id="UP001161247"/>
    </source>
</evidence>
<feature type="region of interest" description="Disordered" evidence="1">
    <location>
        <begin position="16"/>
        <end position="62"/>
    </location>
</feature>
<keyword evidence="3" id="KW-1185">Reference proteome</keyword>
<accession>A0AAV1C512</accession>